<organism evidence="4 5">
    <name type="scientific">Gordonia tangerina</name>
    <dbReference type="NCBI Taxonomy" id="2911060"/>
    <lineage>
        <taxon>Bacteria</taxon>
        <taxon>Bacillati</taxon>
        <taxon>Actinomycetota</taxon>
        <taxon>Actinomycetes</taxon>
        <taxon>Mycobacteriales</taxon>
        <taxon>Gordoniaceae</taxon>
        <taxon>Gordonia</taxon>
    </lineage>
</organism>
<keyword evidence="5" id="KW-1185">Reference proteome</keyword>
<reference evidence="4" key="1">
    <citation type="submission" date="2022-01" db="EMBL/GenBank/DDBJ databases">
        <title>Gordonia xiamenensis sp. nov., isolated from surface seawater in Xiamen.</title>
        <authorList>
            <person name="He Y.F."/>
        </authorList>
    </citation>
    <scope>NUCLEOTIDE SEQUENCE</scope>
    <source>
        <strain evidence="4">GW1C4-4</strain>
    </source>
</reference>
<dbReference type="PANTHER" id="PTHR43681">
    <property type="entry name" value="TRANSMEMBRANE GTPASE FZO"/>
    <property type="match status" value="1"/>
</dbReference>
<dbReference type="InterPro" id="IPR051943">
    <property type="entry name" value="TRAFAC_Dynamin-like_GTPase"/>
</dbReference>
<evidence type="ECO:0000256" key="1">
    <source>
        <dbReference type="SAM" id="MobiDB-lite"/>
    </source>
</evidence>
<evidence type="ECO:0000259" key="3">
    <source>
        <dbReference type="Pfam" id="PF00350"/>
    </source>
</evidence>
<dbReference type="RefSeq" id="WP_235725411.1">
    <property type="nucleotide sequence ID" value="NZ_JAKGCU010000024.1"/>
</dbReference>
<protein>
    <submittedName>
        <fullName evidence="4">Dynamin family protein</fullName>
    </submittedName>
</protein>
<feature type="region of interest" description="Disordered" evidence="1">
    <location>
        <begin position="605"/>
        <end position="624"/>
    </location>
</feature>
<keyword evidence="2" id="KW-1133">Transmembrane helix</keyword>
<evidence type="ECO:0000313" key="4">
    <source>
        <dbReference type="EMBL" id="MCF3940667.1"/>
    </source>
</evidence>
<dbReference type="Gene3D" id="3.40.50.300">
    <property type="entry name" value="P-loop containing nucleotide triphosphate hydrolases"/>
    <property type="match status" value="1"/>
</dbReference>
<dbReference type="EMBL" id="JAKGCU010000024">
    <property type="protein sequence ID" value="MCF3940667.1"/>
    <property type="molecule type" value="Genomic_DNA"/>
</dbReference>
<comment type="caution">
    <text evidence="4">The sequence shown here is derived from an EMBL/GenBank/DDBJ whole genome shotgun (WGS) entry which is preliminary data.</text>
</comment>
<sequence>MAEHSAPASSAPADDAAAVVVGAVKVLRAYKMDAIADIAESKLSDTAAATVVVVGEVQRGKSSLVNALVGRRGICPVGVDVTSSATVSVTADPELDCAERATLFFASGPRECPVAQLPDWVTTGGARVVDPQVEELPTSAAVAIRTSTLAGVTVIDTPGVGGLDAGLTRLASRSAQQACVLVVACDASSPLTAPEIDFVRQAASTVDAVVVAVTKIDKHLRRWREIVADNQRIIAEQLQRPVPVIGVSSLYAGWAVEATDPVERAELDTDSGISELRAAITTRLQAGARAPHLDAVRTCVEGLRTVRATVAAELDALEVGAAGLPDLTAQRDRLSELQDQSRQWEQYLARDLTLLRQSAVDDLEQRLDAVRDKWTHYINTHGMAVLRSSAQKFTADMQADLQVAMAETLAGFLQRLHDTVIEPRFAEDPAVWEELCARIVESMQDKKIETHQVGNKRHGLLDPTLLTMGVVGSSTLGGLLGLSALMGVGLIVGTAWVGVNLSFRAIRAGKTNLLTWLRETIGATKAATGRLLDAAVAQARPEIIIRYRDYLRTSIDTLQKTITEVQQTAAADEATRTKTHSRLSTNLGIVDKRLAAATAVLAATAPPPQPPAVTTDADVGGGVR</sequence>
<accession>A0ABS9DND5</accession>
<evidence type="ECO:0000313" key="5">
    <source>
        <dbReference type="Proteomes" id="UP001108089"/>
    </source>
</evidence>
<dbReference type="Proteomes" id="UP001108089">
    <property type="component" value="Unassembled WGS sequence"/>
</dbReference>
<dbReference type="SUPFAM" id="SSF52540">
    <property type="entry name" value="P-loop containing nucleoside triphosphate hydrolases"/>
    <property type="match status" value="1"/>
</dbReference>
<feature type="domain" description="Dynamin N-terminal" evidence="3">
    <location>
        <begin position="51"/>
        <end position="213"/>
    </location>
</feature>
<dbReference type="Pfam" id="PF00350">
    <property type="entry name" value="Dynamin_N"/>
    <property type="match status" value="1"/>
</dbReference>
<gene>
    <name evidence="4" type="ORF">L1892_20050</name>
</gene>
<proteinExistence type="predicted"/>
<keyword evidence="2" id="KW-0472">Membrane</keyword>
<dbReference type="PANTHER" id="PTHR43681:SF1">
    <property type="entry name" value="SARCALUMENIN"/>
    <property type="match status" value="1"/>
</dbReference>
<dbReference type="InterPro" id="IPR045063">
    <property type="entry name" value="Dynamin_N"/>
</dbReference>
<evidence type="ECO:0000256" key="2">
    <source>
        <dbReference type="SAM" id="Phobius"/>
    </source>
</evidence>
<keyword evidence="2" id="KW-0812">Transmembrane</keyword>
<name>A0ABS9DND5_9ACTN</name>
<dbReference type="InterPro" id="IPR027417">
    <property type="entry name" value="P-loop_NTPase"/>
</dbReference>
<feature type="transmembrane region" description="Helical" evidence="2">
    <location>
        <begin position="476"/>
        <end position="499"/>
    </location>
</feature>